<evidence type="ECO:0000313" key="10">
    <source>
        <dbReference type="Proteomes" id="UP000237347"/>
    </source>
</evidence>
<dbReference type="InterPro" id="IPR035967">
    <property type="entry name" value="SWAP/Surp_sf"/>
</dbReference>
<feature type="domain" description="SURP motif" evidence="8">
    <location>
        <begin position="1212"/>
        <end position="1254"/>
    </location>
</feature>
<feature type="compositionally biased region" description="Acidic residues" evidence="7">
    <location>
        <begin position="682"/>
        <end position="701"/>
    </location>
</feature>
<feature type="compositionally biased region" description="Acidic residues" evidence="7">
    <location>
        <begin position="1537"/>
        <end position="1556"/>
    </location>
</feature>
<dbReference type="Proteomes" id="UP000237347">
    <property type="component" value="Unassembled WGS sequence"/>
</dbReference>
<feature type="compositionally biased region" description="Basic and acidic residues" evidence="7">
    <location>
        <begin position="422"/>
        <end position="435"/>
    </location>
</feature>
<keyword evidence="6" id="KW-0508">mRNA splicing</keyword>
<evidence type="ECO:0000256" key="4">
    <source>
        <dbReference type="ARBA" id="ARBA00023015"/>
    </source>
</evidence>
<keyword evidence="10" id="KW-1185">Reference proteome</keyword>
<dbReference type="InterPro" id="IPR000061">
    <property type="entry name" value="Surp"/>
</dbReference>
<dbReference type="InterPro" id="IPR040397">
    <property type="entry name" value="SWAP"/>
</dbReference>
<comment type="caution">
    <text evidence="9">The sequence shown here is derived from an EMBL/GenBank/DDBJ whole genome shotgun (WGS) entry which is preliminary data.</text>
</comment>
<evidence type="ECO:0000256" key="1">
    <source>
        <dbReference type="ARBA" id="ARBA00022664"/>
    </source>
</evidence>
<dbReference type="SMART" id="SM01141">
    <property type="entry name" value="DRY_EERY"/>
    <property type="match status" value="1"/>
</dbReference>
<evidence type="ECO:0000256" key="5">
    <source>
        <dbReference type="ARBA" id="ARBA00023163"/>
    </source>
</evidence>
<dbReference type="GO" id="GO:0003723">
    <property type="term" value="F:RNA binding"/>
    <property type="evidence" value="ECO:0007669"/>
    <property type="project" value="UniProtKB-KW"/>
</dbReference>
<keyword evidence="2" id="KW-0677">Repeat</keyword>
<protein>
    <submittedName>
        <fullName evidence="9">Splicing factor</fullName>
    </submittedName>
</protein>
<accession>A0AAW0L6V3</accession>
<keyword evidence="1" id="KW-0507">mRNA processing</keyword>
<feature type="compositionally biased region" description="Basic and acidic residues" evidence="7">
    <location>
        <begin position="647"/>
        <end position="666"/>
    </location>
</feature>
<dbReference type="GO" id="GO:0000395">
    <property type="term" value="P:mRNA 5'-splice site recognition"/>
    <property type="evidence" value="ECO:0007669"/>
    <property type="project" value="TreeGrafter"/>
</dbReference>
<dbReference type="Pfam" id="PF09750">
    <property type="entry name" value="DRY_EERY"/>
    <property type="match status" value="1"/>
</dbReference>
<keyword evidence="3" id="KW-0694">RNA-binding</keyword>
<feature type="region of interest" description="Disordered" evidence="7">
    <location>
        <begin position="43"/>
        <end position="71"/>
    </location>
</feature>
<organism evidence="9 10">
    <name type="scientific">Quercus suber</name>
    <name type="common">Cork oak</name>
    <dbReference type="NCBI Taxonomy" id="58331"/>
    <lineage>
        <taxon>Eukaryota</taxon>
        <taxon>Viridiplantae</taxon>
        <taxon>Streptophyta</taxon>
        <taxon>Embryophyta</taxon>
        <taxon>Tracheophyta</taxon>
        <taxon>Spermatophyta</taxon>
        <taxon>Magnoliopsida</taxon>
        <taxon>eudicotyledons</taxon>
        <taxon>Gunneridae</taxon>
        <taxon>Pentapetalae</taxon>
        <taxon>rosids</taxon>
        <taxon>fabids</taxon>
        <taxon>Fagales</taxon>
        <taxon>Fagaceae</taxon>
        <taxon>Quercus</taxon>
    </lineage>
</organism>
<evidence type="ECO:0000313" key="9">
    <source>
        <dbReference type="EMBL" id="KAK7847413.1"/>
    </source>
</evidence>
<name>A0AAW0L6V3_QUESU</name>
<evidence type="ECO:0000256" key="2">
    <source>
        <dbReference type="ARBA" id="ARBA00022737"/>
    </source>
</evidence>
<feature type="region of interest" description="Disordered" evidence="7">
    <location>
        <begin position="1266"/>
        <end position="1299"/>
    </location>
</feature>
<feature type="compositionally biased region" description="Basic residues" evidence="7">
    <location>
        <begin position="1561"/>
        <end position="1590"/>
    </location>
</feature>
<dbReference type="SMART" id="SM00648">
    <property type="entry name" value="SWAP"/>
    <property type="match status" value="4"/>
</dbReference>
<evidence type="ECO:0000256" key="7">
    <source>
        <dbReference type="SAM" id="MobiDB-lite"/>
    </source>
</evidence>
<feature type="compositionally biased region" description="Basic residues" evidence="7">
    <location>
        <begin position="667"/>
        <end position="677"/>
    </location>
</feature>
<feature type="compositionally biased region" description="Basic and acidic residues" evidence="7">
    <location>
        <begin position="1277"/>
        <end position="1290"/>
    </location>
</feature>
<feature type="compositionally biased region" description="Low complexity" evidence="7">
    <location>
        <begin position="526"/>
        <end position="541"/>
    </location>
</feature>
<feature type="compositionally biased region" description="Basic residues" evidence="7">
    <location>
        <begin position="1522"/>
        <end position="1532"/>
    </location>
</feature>
<dbReference type="Gene3D" id="1.10.10.790">
    <property type="entry name" value="Surp module"/>
    <property type="match status" value="4"/>
</dbReference>
<dbReference type="EMBL" id="PKMF04000141">
    <property type="protein sequence ID" value="KAK7847413.1"/>
    <property type="molecule type" value="Genomic_DNA"/>
</dbReference>
<evidence type="ECO:0000259" key="8">
    <source>
        <dbReference type="PROSITE" id="PS50128"/>
    </source>
</evidence>
<feature type="compositionally biased region" description="Basic and acidic residues" evidence="7">
    <location>
        <begin position="736"/>
        <end position="769"/>
    </location>
</feature>
<feature type="region of interest" description="Disordered" evidence="7">
    <location>
        <begin position="411"/>
        <end position="444"/>
    </location>
</feature>
<dbReference type="InterPro" id="IPR019147">
    <property type="entry name" value="SWAP_N_domain"/>
</dbReference>
<feature type="compositionally biased region" description="Basic and acidic residues" evidence="7">
    <location>
        <begin position="1689"/>
        <end position="1698"/>
    </location>
</feature>
<feature type="domain" description="SURP motif" evidence="8">
    <location>
        <begin position="357"/>
        <end position="399"/>
    </location>
</feature>
<feature type="compositionally biased region" description="Basic and acidic residues" evidence="7">
    <location>
        <begin position="834"/>
        <end position="843"/>
    </location>
</feature>
<keyword evidence="5" id="KW-0804">Transcription</keyword>
<dbReference type="PANTHER" id="PTHR13161">
    <property type="entry name" value="SPLICING FACTOR SUPPRESSOR OF WHITE APRICOT"/>
    <property type="match status" value="1"/>
</dbReference>
<feature type="region of interest" description="Disordered" evidence="7">
    <location>
        <begin position="500"/>
        <end position="552"/>
    </location>
</feature>
<dbReference type="PROSITE" id="PS50128">
    <property type="entry name" value="SURP"/>
    <property type="match status" value="4"/>
</dbReference>
<evidence type="ECO:0000256" key="6">
    <source>
        <dbReference type="ARBA" id="ARBA00023187"/>
    </source>
</evidence>
<dbReference type="FunFam" id="1.10.10.790:FF:000002">
    <property type="entry name" value="Splicing factor 3A subunit 1"/>
    <property type="match status" value="2"/>
</dbReference>
<feature type="region of interest" description="Disordered" evidence="7">
    <location>
        <begin position="1355"/>
        <end position="1407"/>
    </location>
</feature>
<evidence type="ECO:0000256" key="3">
    <source>
        <dbReference type="ARBA" id="ARBA00022884"/>
    </source>
</evidence>
<feature type="compositionally biased region" description="Low complexity" evidence="7">
    <location>
        <begin position="1381"/>
        <end position="1396"/>
    </location>
</feature>
<proteinExistence type="predicted"/>
<feature type="domain" description="SURP motif" evidence="8">
    <location>
        <begin position="1004"/>
        <end position="1046"/>
    </location>
</feature>
<sequence length="1777" mass="198347">MDLEVVGRHALLFDDDATAAFINTSDALVEWNSLSIDRYDVRHLLSSPPPPRKLRRHHRSEDPSLDSELDRERYLDLPTPSDEDQEQDLQDGTKPVVAGGYNAVAFSYGNTDEAIEQKNNDAESGFRPPFQVPESLLQNLPPTEKIHQIIARTAMFVSKHGGQSEIVLRVKQGDNPTFGFLMPDHHLHAYFRFLVDHQELLKPDSGDKSLVEKNNAGLDQAGSALSILGSVYGSGEDEDGATEEIPEYKRNELEEAVNAGNVTVSHGSVQAVSSVNVAGKDVAIAKGSVMSLKEKAPIIKRNRSISTVMVGTRSGVRKEADALGSLCTAGDKSQASLLSTPKVEQPIVEPPSDLKRVVDKIVEFILKNGKQFEAVLVEQDQKHGRFPFLLSSNQYHPYYLKALEKAKELKLPGKGSDSMGHQVEKKTAVPKEGDTLSRGSSDLDIPYSYDRKEKFKMFIGKSKKDGQDPPSKATEPQIGISMDAASAAAILQAATRGIKNPSLENFPKTSLNGIGRGPSSDGGHTSSFGSLRSSQPQSSISKPDQKGEPSVSVPVAKAIAETAAIAAASEADSSEACLTREQKLKAERLKRAKMFAVMIKSGAAPLKTEPLRGLSAEPLGSGISGSGTEVENFVGKEREGSSVPIDVDDKIEKSEKKISVDEYNERRSKRSYRSRSKRHEEQEEGEVEEDKEEEIEEEQEGEDKRAHKHTRKKHRSHRSSHHSRERHKHWKRHSSKDRDSRHRRKYDDSSDDEHQYSRHQDEHDTPSNKEHRHSQHRRHRDERDSSDDEYQHSRDRDEDDTLSNNDHQRSQHRRKHDSSSDDQHRHSRRRKHHSSDDEHEHRSRSVRHRKSQSDKEMDLEEGEIVTKSDQSKASQGDVASREASVELSKSYQDGGAPSQPSEPTEISDDLRAKIRAMLMATLMRYSLQQFQSQRDYLEYSCLNLQDGTKPVVAGGYNAVAFSYGNTDEAIEQKNNDAESGFRPPFQVPESLLQNLPPTEKIHQIIARTAMFVSKHGGQSEIVLRVKQGDNPTFGFLMPDHHLHAYFRFLVDHQELLKPDSGDKSLVEKNNAGLDQAGSALSILGSVYGSGEDEDGATEEIPEYKRNELEEAVNAGNVTVSHGSVQAVSSVNVAGKDVAIAKGSVMSLKEKAPIIKRNRSISTVMVGTRSGVRKEADALGSLCTAGDKSQASLLSTPKVEQPIVEPPSDLKRVVDKIVEFILKNGKQFEAVLVEQDQKHGRFPFLLSSNQYHPYYLKALEKAKELKLPGKGSDSMGHQVEKKTAVPKEGDTLSRGSSDLDIPYSYDRKEKFKMFIGKSKKDGQDPPSKATEPQIGISMDAASAAAILQAATRGIKNPSLENFPKTSLNGIGRGPSSDGGHTSSFGSLRSSQPQSSISKPDQKGEPSVSVPVAKAIAETAAIAAASEADSSEACLTREQKLKAERLKRAKMFAVMIKSGAAPLKTEPLRGLSAEPLGSGISGSGTEVENFVGKEREGSSVPIDVDDKIEKSEKKISVDEYNERRSKRSYRSRSKRHEEQEEGEVEEDKEEEIEEEQEGEDKRAHKHTRKKHRSHRSSHHSRERHKHWKRHSSKDRDSRHRRKYDDSSDDEHQYSRHQDEHDTPSNKEHRHSQHRRHRDERDSSDDEYQHSRDRDEDDTLSNNDHQRSQHRRKHDSSSDDQHRHSRRRKHHSSDDEHEHRSRSVRHRKSQSDKEMDLEEGEIVTKSDQSKASQGDVASREASVELSKSYQDGGAPSQPSEPTEISDDLRAKIRAMLMATL</sequence>
<feature type="compositionally biased region" description="Basic residues" evidence="7">
    <location>
        <begin position="1625"/>
        <end position="1635"/>
    </location>
</feature>
<dbReference type="SUPFAM" id="SSF109905">
    <property type="entry name" value="Surp module (SWAP domain)"/>
    <property type="match status" value="4"/>
</dbReference>
<feature type="compositionally biased region" description="Basic and acidic residues" evidence="7">
    <location>
        <begin position="1591"/>
        <end position="1624"/>
    </location>
</feature>
<feature type="region of interest" description="Disordered" evidence="7">
    <location>
        <begin position="612"/>
        <end position="906"/>
    </location>
</feature>
<feature type="compositionally biased region" description="Basic and acidic residues" evidence="7">
    <location>
        <begin position="1502"/>
        <end position="1521"/>
    </location>
</feature>
<keyword evidence="4" id="KW-0805">Transcription regulation</keyword>
<gene>
    <name evidence="9" type="primary">Sfswap</name>
    <name evidence="9" type="ORF">CFP56_006563</name>
</gene>
<feature type="compositionally biased region" description="Basic residues" evidence="7">
    <location>
        <begin position="770"/>
        <end position="780"/>
    </location>
</feature>
<feature type="region of interest" description="Disordered" evidence="7">
    <location>
        <begin position="1467"/>
        <end position="1764"/>
    </location>
</feature>
<dbReference type="Pfam" id="PF01805">
    <property type="entry name" value="Surp"/>
    <property type="match status" value="4"/>
</dbReference>
<feature type="domain" description="SURP motif" evidence="8">
    <location>
        <begin position="149"/>
        <end position="191"/>
    </location>
</feature>
<reference evidence="9 10" key="1">
    <citation type="journal article" date="2018" name="Sci. Data">
        <title>The draft genome sequence of cork oak.</title>
        <authorList>
            <person name="Ramos A.M."/>
            <person name="Usie A."/>
            <person name="Barbosa P."/>
            <person name="Barros P.M."/>
            <person name="Capote T."/>
            <person name="Chaves I."/>
            <person name="Simoes F."/>
            <person name="Abreu I."/>
            <person name="Carrasquinho I."/>
            <person name="Faro C."/>
            <person name="Guimaraes J.B."/>
            <person name="Mendonca D."/>
            <person name="Nobrega F."/>
            <person name="Rodrigues L."/>
            <person name="Saibo N.J.M."/>
            <person name="Varela M.C."/>
            <person name="Egas C."/>
            <person name="Matos J."/>
            <person name="Miguel C.M."/>
            <person name="Oliveira M.M."/>
            <person name="Ricardo C.P."/>
            <person name="Goncalves S."/>
        </authorList>
    </citation>
    <scope>NUCLEOTIDE SEQUENCE [LARGE SCALE GENOMIC DNA]</scope>
    <source>
        <strain evidence="10">cv. HL8</strain>
    </source>
</reference>
<dbReference type="PANTHER" id="PTHR13161:SF15">
    <property type="entry name" value="SPLICING FACTOR, SUPPRESSOR OF WHITE-APRICOT HOMOLOG"/>
    <property type="match status" value="1"/>
</dbReference>
<feature type="compositionally biased region" description="Basic residues" evidence="7">
    <location>
        <begin position="706"/>
        <end position="735"/>
    </location>
</feature>